<dbReference type="KEGG" id="acab:QRX50_08425"/>
<evidence type="ECO:0000256" key="1">
    <source>
        <dbReference type="SAM" id="MobiDB-lite"/>
    </source>
</evidence>
<evidence type="ECO:0000313" key="3">
    <source>
        <dbReference type="Proteomes" id="UP001236014"/>
    </source>
</evidence>
<name>A0A9Y2IKC6_9PSEU</name>
<sequence>MPAPTQDLVSDPCSVLNAAEAAQVGLAYPGEQVTQTLVSCNWTSSGSNQNFVHDTPLPQNSGGISDVYAQKSNQAYFEPTDVDGYPAVYADAQDGRKSGSAPSGRESPTN</sequence>
<protein>
    <submittedName>
        <fullName evidence="2">DUF3558 family protein</fullName>
    </submittedName>
</protein>
<dbReference type="Proteomes" id="UP001236014">
    <property type="component" value="Chromosome"/>
</dbReference>
<dbReference type="AlphaFoldDB" id="A0A9Y2IKC6"/>
<organism evidence="2 3">
    <name type="scientific">Amycolatopsis carbonis</name>
    <dbReference type="NCBI Taxonomy" id="715471"/>
    <lineage>
        <taxon>Bacteria</taxon>
        <taxon>Bacillati</taxon>
        <taxon>Actinomycetota</taxon>
        <taxon>Actinomycetes</taxon>
        <taxon>Pseudonocardiales</taxon>
        <taxon>Pseudonocardiaceae</taxon>
        <taxon>Amycolatopsis</taxon>
    </lineage>
</organism>
<gene>
    <name evidence="2" type="ORF">QRX50_08425</name>
</gene>
<dbReference type="EMBL" id="CP127294">
    <property type="protein sequence ID" value="WIX80775.1"/>
    <property type="molecule type" value="Genomic_DNA"/>
</dbReference>
<keyword evidence="3" id="KW-1185">Reference proteome</keyword>
<feature type="region of interest" description="Disordered" evidence="1">
    <location>
        <begin position="79"/>
        <end position="110"/>
    </location>
</feature>
<accession>A0A9Y2IKC6</accession>
<evidence type="ECO:0000313" key="2">
    <source>
        <dbReference type="EMBL" id="WIX80775.1"/>
    </source>
</evidence>
<dbReference type="RefSeq" id="WP_285971395.1">
    <property type="nucleotide sequence ID" value="NZ_CP127294.1"/>
</dbReference>
<dbReference type="Pfam" id="PF12079">
    <property type="entry name" value="DUF3558"/>
    <property type="match status" value="1"/>
</dbReference>
<reference evidence="2 3" key="1">
    <citation type="submission" date="2023-06" db="EMBL/GenBank/DDBJ databases">
        <authorList>
            <person name="Oyuntsetseg B."/>
            <person name="Kim S.B."/>
        </authorList>
    </citation>
    <scope>NUCLEOTIDE SEQUENCE [LARGE SCALE GENOMIC DNA]</scope>
    <source>
        <strain evidence="2 3">2-15</strain>
    </source>
</reference>
<dbReference type="InterPro" id="IPR024520">
    <property type="entry name" value="DUF3558"/>
</dbReference>
<proteinExistence type="predicted"/>